<sequence>MNQSNNESNTERRNSIEEEDALHYHYHEYSVSQVQHEKNKQEISMVEIERLKKANSEYRDSIDKIKEILIVNDQKIDSQKEAFSSLMKSALKQVDKNYQLKIEMNKLRKELVDAQARLVEFKDEWCIFGPELKKIRRQKKV</sequence>
<evidence type="ECO:0000313" key="3">
    <source>
        <dbReference type="Proteomes" id="UP000536275"/>
    </source>
</evidence>
<reference evidence="2 3" key="1">
    <citation type="submission" date="2020-03" db="EMBL/GenBank/DDBJ databases">
        <title>FDA dAtabase for Regulatory Grade micrObial Sequences (FDA-ARGOS): Supporting development and validation of Infectious Disease Dx tests.</title>
        <authorList>
            <person name="Campos J."/>
            <person name="Goldberg B."/>
            <person name="Tallon L."/>
            <person name="Sadzewicz L."/>
            <person name="Vavikolanu K."/>
            <person name="Mehta A."/>
            <person name="Aluvathingal J."/>
            <person name="Nadendla S."/>
            <person name="Nandy P."/>
            <person name="Geyer C."/>
            <person name="Yan Y."/>
            <person name="Sichtig H."/>
        </authorList>
    </citation>
    <scope>NUCLEOTIDE SEQUENCE [LARGE SCALE GENOMIC DNA]</scope>
    <source>
        <strain evidence="2 3">FDAARGOS_656</strain>
    </source>
</reference>
<feature type="coiled-coil region" evidence="1">
    <location>
        <begin position="97"/>
        <end position="124"/>
    </location>
</feature>
<dbReference type="AlphaFoldDB" id="A0A8H6F0D8"/>
<evidence type="ECO:0000256" key="1">
    <source>
        <dbReference type="SAM" id="Coils"/>
    </source>
</evidence>
<gene>
    <name evidence="2" type="ORF">FOB64_006440</name>
</gene>
<accession>A0A8H6F0D8</accession>
<dbReference type="Proteomes" id="UP000536275">
    <property type="component" value="Unassembled WGS sequence"/>
</dbReference>
<protein>
    <submittedName>
        <fullName evidence="2">Uncharacterized protein</fullName>
    </submittedName>
</protein>
<organism evidence="2 3">
    <name type="scientific">Candida albicans</name>
    <name type="common">Yeast</name>
    <dbReference type="NCBI Taxonomy" id="5476"/>
    <lineage>
        <taxon>Eukaryota</taxon>
        <taxon>Fungi</taxon>
        <taxon>Dikarya</taxon>
        <taxon>Ascomycota</taxon>
        <taxon>Saccharomycotina</taxon>
        <taxon>Pichiomycetes</taxon>
        <taxon>Debaryomycetaceae</taxon>
        <taxon>Candida/Lodderomyces clade</taxon>
        <taxon>Candida</taxon>
    </lineage>
</organism>
<keyword evidence="1" id="KW-0175">Coiled coil</keyword>
<proteinExistence type="predicted"/>
<evidence type="ECO:0000313" key="2">
    <source>
        <dbReference type="EMBL" id="KAF6061867.1"/>
    </source>
</evidence>
<dbReference type="EMBL" id="JABWAD010000063">
    <property type="protein sequence ID" value="KAF6061867.1"/>
    <property type="molecule type" value="Genomic_DNA"/>
</dbReference>
<name>A0A8H6F0D8_CANAX</name>
<comment type="caution">
    <text evidence="2">The sequence shown here is derived from an EMBL/GenBank/DDBJ whole genome shotgun (WGS) entry which is preliminary data.</text>
</comment>